<keyword evidence="3" id="KW-1185">Reference proteome</keyword>
<protein>
    <submittedName>
        <fullName evidence="2">Uncharacterized protein</fullName>
    </submittedName>
</protein>
<accession>A0ABP5MUG4</accession>
<sequence>MTNADEIKQPLDHLPPQDERDAAHEAPTEADKPSYPTSGETPSGATQASPDTAAEPSEPNRHGIDKLPPSGR</sequence>
<evidence type="ECO:0000313" key="2">
    <source>
        <dbReference type="EMBL" id="GAA2186492.1"/>
    </source>
</evidence>
<evidence type="ECO:0000256" key="1">
    <source>
        <dbReference type="SAM" id="MobiDB-lite"/>
    </source>
</evidence>
<dbReference type="Proteomes" id="UP001501084">
    <property type="component" value="Unassembled WGS sequence"/>
</dbReference>
<feature type="region of interest" description="Disordered" evidence="1">
    <location>
        <begin position="1"/>
        <end position="72"/>
    </location>
</feature>
<dbReference type="EMBL" id="BAAAOP010000004">
    <property type="protein sequence ID" value="GAA2186492.1"/>
    <property type="molecule type" value="Genomic_DNA"/>
</dbReference>
<evidence type="ECO:0000313" key="3">
    <source>
        <dbReference type="Proteomes" id="UP001501084"/>
    </source>
</evidence>
<proteinExistence type="predicted"/>
<feature type="compositionally biased region" description="Polar residues" evidence="1">
    <location>
        <begin position="35"/>
        <end position="50"/>
    </location>
</feature>
<reference evidence="3" key="1">
    <citation type="journal article" date="2019" name="Int. J. Syst. Evol. Microbiol.">
        <title>The Global Catalogue of Microorganisms (GCM) 10K type strain sequencing project: providing services to taxonomists for standard genome sequencing and annotation.</title>
        <authorList>
            <consortium name="The Broad Institute Genomics Platform"/>
            <consortium name="The Broad Institute Genome Sequencing Center for Infectious Disease"/>
            <person name="Wu L."/>
            <person name="Ma J."/>
        </authorList>
    </citation>
    <scope>NUCLEOTIDE SEQUENCE [LARGE SCALE GENOMIC DNA]</scope>
    <source>
        <strain evidence="3">JCM 14919</strain>
    </source>
</reference>
<feature type="compositionally biased region" description="Basic and acidic residues" evidence="1">
    <location>
        <begin position="1"/>
        <end position="32"/>
    </location>
</feature>
<organism evidence="2 3">
    <name type="scientific">Leucobacter alluvii</name>
    <dbReference type="NCBI Taxonomy" id="340321"/>
    <lineage>
        <taxon>Bacteria</taxon>
        <taxon>Bacillati</taxon>
        <taxon>Actinomycetota</taxon>
        <taxon>Actinomycetes</taxon>
        <taxon>Micrococcales</taxon>
        <taxon>Microbacteriaceae</taxon>
        <taxon>Leucobacter</taxon>
    </lineage>
</organism>
<dbReference type="RefSeq" id="WP_346057429.1">
    <property type="nucleotide sequence ID" value="NZ_BAAAOP010000004.1"/>
</dbReference>
<comment type="caution">
    <text evidence="2">The sequence shown here is derived from an EMBL/GenBank/DDBJ whole genome shotgun (WGS) entry which is preliminary data.</text>
</comment>
<gene>
    <name evidence="2" type="ORF">GCM10009786_07430</name>
</gene>
<name>A0ABP5MUG4_9MICO</name>